<dbReference type="PROSITE" id="PS51462">
    <property type="entry name" value="NUDIX"/>
    <property type="match status" value="1"/>
</dbReference>
<dbReference type="EC" id="3.6.1.55" evidence="11"/>
<dbReference type="PRINTS" id="PR00502">
    <property type="entry name" value="NUDIXFAMILY"/>
</dbReference>
<dbReference type="CDD" id="cd03425">
    <property type="entry name" value="NUDIX_MutT_NudA_like"/>
    <property type="match status" value="1"/>
</dbReference>
<evidence type="ECO:0000256" key="8">
    <source>
        <dbReference type="ARBA" id="ARBA00022842"/>
    </source>
</evidence>
<dbReference type="GO" id="GO:0035539">
    <property type="term" value="F:8-oxo-7,8-dihydrodeoxyguanosine triphosphate pyrophosphatase activity"/>
    <property type="evidence" value="ECO:0007669"/>
    <property type="project" value="UniProtKB-EC"/>
</dbReference>
<dbReference type="PANTHER" id="PTHR47707:SF1">
    <property type="entry name" value="NUDIX HYDROLASE FAMILY PROTEIN"/>
    <property type="match status" value="1"/>
</dbReference>
<dbReference type="GO" id="GO:0044715">
    <property type="term" value="F:8-oxo-dGDP phosphatase activity"/>
    <property type="evidence" value="ECO:0007669"/>
    <property type="project" value="TreeGrafter"/>
</dbReference>
<accession>A0A7T0KNJ5</accession>
<protein>
    <recommendedName>
        <fullName evidence="11">8-oxo-dGTP diphosphatase</fullName>
        <ecNumber evidence="11">3.6.1.55</ecNumber>
    </recommendedName>
</protein>
<dbReference type="GO" id="GO:0006260">
    <property type="term" value="P:DNA replication"/>
    <property type="evidence" value="ECO:0007669"/>
    <property type="project" value="UniProtKB-KW"/>
</dbReference>
<evidence type="ECO:0000256" key="9">
    <source>
        <dbReference type="ARBA" id="ARBA00023204"/>
    </source>
</evidence>
<evidence type="ECO:0000256" key="2">
    <source>
        <dbReference type="ARBA" id="ARBA00005582"/>
    </source>
</evidence>
<comment type="similarity">
    <text evidence="2">Belongs to the Nudix hydrolase family.</text>
</comment>
<dbReference type="InterPro" id="IPR020476">
    <property type="entry name" value="Nudix_hydrolase"/>
</dbReference>
<keyword evidence="5" id="KW-0479">Metal-binding</keyword>
<feature type="domain" description="Nudix hydrolase" evidence="12">
    <location>
        <begin position="2"/>
        <end position="127"/>
    </location>
</feature>
<dbReference type="InterPro" id="IPR000086">
    <property type="entry name" value="NUDIX_hydrolase_dom"/>
</dbReference>
<dbReference type="PANTHER" id="PTHR47707">
    <property type="entry name" value="8-OXO-DGTP DIPHOSPHATASE"/>
    <property type="match status" value="1"/>
</dbReference>
<dbReference type="Gene3D" id="3.90.79.10">
    <property type="entry name" value="Nucleoside Triphosphate Pyrophosphohydrolase"/>
    <property type="match status" value="1"/>
</dbReference>
<dbReference type="EMBL" id="CP064955">
    <property type="protein sequence ID" value="QPK83991.1"/>
    <property type="molecule type" value="Genomic_DNA"/>
</dbReference>
<reference evidence="13 14" key="1">
    <citation type="submission" date="2020-11" db="EMBL/GenBank/DDBJ databases">
        <title>Corynebacterium sp. MC1420.</title>
        <authorList>
            <person name="Zhou J."/>
        </authorList>
    </citation>
    <scope>NUCLEOTIDE SEQUENCE [LARGE SCALE GENOMIC DNA]</scope>
    <source>
        <strain evidence="13 14">MC1420</strain>
    </source>
</reference>
<comment type="catalytic activity">
    <reaction evidence="10">
        <text>8-oxo-dGTP + H2O = 8-oxo-dGMP + diphosphate + H(+)</text>
        <dbReference type="Rhea" id="RHEA:31575"/>
        <dbReference type="ChEBI" id="CHEBI:15377"/>
        <dbReference type="ChEBI" id="CHEBI:15378"/>
        <dbReference type="ChEBI" id="CHEBI:33019"/>
        <dbReference type="ChEBI" id="CHEBI:63224"/>
        <dbReference type="ChEBI" id="CHEBI:77896"/>
        <dbReference type="EC" id="3.6.1.55"/>
    </reaction>
</comment>
<dbReference type="InterPro" id="IPR015797">
    <property type="entry name" value="NUDIX_hydrolase-like_dom_sf"/>
</dbReference>
<dbReference type="InterPro" id="IPR047127">
    <property type="entry name" value="MutT-like"/>
</dbReference>
<evidence type="ECO:0000256" key="3">
    <source>
        <dbReference type="ARBA" id="ARBA00022457"/>
    </source>
</evidence>
<organism evidence="13 14">
    <name type="scientific">Corynebacterium qintianiae</name>
    <dbReference type="NCBI Taxonomy" id="2709392"/>
    <lineage>
        <taxon>Bacteria</taxon>
        <taxon>Bacillati</taxon>
        <taxon>Actinomycetota</taxon>
        <taxon>Actinomycetes</taxon>
        <taxon>Mycobacteriales</taxon>
        <taxon>Corynebacteriaceae</taxon>
        <taxon>Corynebacterium</taxon>
    </lineage>
</organism>
<dbReference type="Proteomes" id="UP000594586">
    <property type="component" value="Chromosome"/>
</dbReference>
<evidence type="ECO:0000313" key="14">
    <source>
        <dbReference type="Proteomes" id="UP000594586"/>
    </source>
</evidence>
<evidence type="ECO:0000259" key="12">
    <source>
        <dbReference type="PROSITE" id="PS51462"/>
    </source>
</evidence>
<keyword evidence="7 13" id="KW-0378">Hydrolase</keyword>
<evidence type="ECO:0000256" key="11">
    <source>
        <dbReference type="ARBA" id="ARBA00038905"/>
    </source>
</evidence>
<evidence type="ECO:0000256" key="1">
    <source>
        <dbReference type="ARBA" id="ARBA00001946"/>
    </source>
</evidence>
<gene>
    <name evidence="13" type="ORF">G7Y29_04185</name>
</gene>
<dbReference type="GO" id="GO:0044716">
    <property type="term" value="F:8-oxo-GDP phosphatase activity"/>
    <property type="evidence" value="ECO:0007669"/>
    <property type="project" value="TreeGrafter"/>
</dbReference>
<dbReference type="RefSeq" id="WP_165002121.1">
    <property type="nucleotide sequence ID" value="NZ_CP064955.1"/>
</dbReference>
<evidence type="ECO:0000256" key="10">
    <source>
        <dbReference type="ARBA" id="ARBA00035861"/>
    </source>
</evidence>
<evidence type="ECO:0000256" key="7">
    <source>
        <dbReference type="ARBA" id="ARBA00022801"/>
    </source>
</evidence>
<keyword evidence="6" id="KW-0227">DNA damage</keyword>
<keyword evidence="3" id="KW-0515">Mutator protein</keyword>
<keyword evidence="14" id="KW-1185">Reference proteome</keyword>
<evidence type="ECO:0000256" key="6">
    <source>
        <dbReference type="ARBA" id="ARBA00022763"/>
    </source>
</evidence>
<keyword evidence="9" id="KW-0234">DNA repair</keyword>
<keyword evidence="4" id="KW-0235">DNA replication</keyword>
<name>A0A7T0KNJ5_9CORY</name>
<dbReference type="KEGG" id="cqn:G7Y29_04185"/>
<dbReference type="GO" id="GO:0008413">
    <property type="term" value="F:8-oxo-7,8-dihydroguanosine triphosphate pyrophosphatase activity"/>
    <property type="evidence" value="ECO:0007669"/>
    <property type="project" value="TreeGrafter"/>
</dbReference>
<evidence type="ECO:0000256" key="4">
    <source>
        <dbReference type="ARBA" id="ARBA00022705"/>
    </source>
</evidence>
<proteinExistence type="inferred from homology"/>
<comment type="cofactor">
    <cofactor evidence="1">
        <name>Mg(2+)</name>
        <dbReference type="ChEBI" id="CHEBI:18420"/>
    </cofactor>
</comment>
<keyword evidence="8" id="KW-0460">Magnesium</keyword>
<evidence type="ECO:0000313" key="13">
    <source>
        <dbReference type="EMBL" id="QPK83991.1"/>
    </source>
</evidence>
<dbReference type="SUPFAM" id="SSF55811">
    <property type="entry name" value="Nudix"/>
    <property type="match status" value="1"/>
</dbReference>
<sequence length="132" mass="14471">MPKQIDVVGAVFVRDGRVFAARRGAGKAMEGMWEFPGGKVEHGETPEQALIRELKEELLIDAKVGAKLTATSHQYEFGVVNLSTYYCELVSGMPVLTEHAEVRWVPISDMMKLDWAPADIPAVVILQGGSTQ</sequence>
<dbReference type="GO" id="GO:0046872">
    <property type="term" value="F:metal ion binding"/>
    <property type="evidence" value="ECO:0007669"/>
    <property type="project" value="UniProtKB-KW"/>
</dbReference>
<dbReference type="GO" id="GO:0006281">
    <property type="term" value="P:DNA repair"/>
    <property type="evidence" value="ECO:0007669"/>
    <property type="project" value="UniProtKB-KW"/>
</dbReference>
<dbReference type="Pfam" id="PF00293">
    <property type="entry name" value="NUDIX"/>
    <property type="match status" value="1"/>
</dbReference>
<dbReference type="AlphaFoldDB" id="A0A7T0KNJ5"/>
<evidence type="ECO:0000256" key="5">
    <source>
        <dbReference type="ARBA" id="ARBA00022723"/>
    </source>
</evidence>